<dbReference type="EMBL" id="MU003796">
    <property type="protein sequence ID" value="KAF2720746.1"/>
    <property type="molecule type" value="Genomic_DNA"/>
</dbReference>
<dbReference type="Proteomes" id="UP000799441">
    <property type="component" value="Unassembled WGS sequence"/>
</dbReference>
<sequence length="350" mass="39568">MPLRTLSSLKSWQLKQICFLMGGPVTGTKTALEANIRRCIQKPLLPKNGGRILSIDMGIRNLAYTVLDVSNEGSFLTQGLKIQKWHKLDVLDRTQGLLPSEVLSDLTKQTTPKSEVIGKLVANAAFTPSCLSRTAYDLALELLAHRPNTILVERQRFRSAGGANIQEWTVRVNMLEGMLWACLETLKQSQKHNMPAFPQMYEVSPKRVAPFWEHVDQTLPHSDLLSLGKTTGPCLSSQPTKIDKKRRMQYLRDMLNGTEADKITLDFANDEVRVVADSMTHMRKTSMDQSSRRKRLKGMEGIASPEKLDDLTDCMLQGITWVRWEENRRLIANMVEAFESLQNMKKADIG</sequence>
<dbReference type="GO" id="GO:0005739">
    <property type="term" value="C:mitochondrion"/>
    <property type="evidence" value="ECO:0007669"/>
    <property type="project" value="TreeGrafter"/>
</dbReference>
<dbReference type="GO" id="GO:0000403">
    <property type="term" value="F:Y-form DNA binding"/>
    <property type="evidence" value="ECO:0007669"/>
    <property type="project" value="TreeGrafter"/>
</dbReference>
<feature type="domain" description="Mitochondrial resolvase Ydc2 catalytic" evidence="1">
    <location>
        <begin position="52"/>
        <end position="329"/>
    </location>
</feature>
<evidence type="ECO:0000313" key="3">
    <source>
        <dbReference type="Proteomes" id="UP000799441"/>
    </source>
</evidence>
<protein>
    <submittedName>
        <fullName evidence="2">Ribonuclease H-like protein</fullName>
    </submittedName>
</protein>
<dbReference type="Pfam" id="PF09159">
    <property type="entry name" value="Ydc2-catalyt"/>
    <property type="match status" value="1"/>
</dbReference>
<dbReference type="InterPro" id="IPR015242">
    <property type="entry name" value="Ydc2_cat"/>
</dbReference>
<reference evidence="2" key="1">
    <citation type="journal article" date="2020" name="Stud. Mycol.">
        <title>101 Dothideomycetes genomes: a test case for predicting lifestyles and emergence of pathogens.</title>
        <authorList>
            <person name="Haridas S."/>
            <person name="Albert R."/>
            <person name="Binder M."/>
            <person name="Bloem J."/>
            <person name="Labutti K."/>
            <person name="Salamov A."/>
            <person name="Andreopoulos B."/>
            <person name="Baker S."/>
            <person name="Barry K."/>
            <person name="Bills G."/>
            <person name="Bluhm B."/>
            <person name="Cannon C."/>
            <person name="Castanera R."/>
            <person name="Culley D."/>
            <person name="Daum C."/>
            <person name="Ezra D."/>
            <person name="Gonzalez J."/>
            <person name="Henrissat B."/>
            <person name="Kuo A."/>
            <person name="Liang C."/>
            <person name="Lipzen A."/>
            <person name="Lutzoni F."/>
            <person name="Magnuson J."/>
            <person name="Mondo S."/>
            <person name="Nolan M."/>
            <person name="Ohm R."/>
            <person name="Pangilinan J."/>
            <person name="Park H.-J."/>
            <person name="Ramirez L."/>
            <person name="Alfaro M."/>
            <person name="Sun H."/>
            <person name="Tritt A."/>
            <person name="Yoshinaga Y."/>
            <person name="Zwiers L.-H."/>
            <person name="Turgeon B."/>
            <person name="Goodwin S."/>
            <person name="Spatafora J."/>
            <person name="Crous P."/>
            <person name="Grigoriev I."/>
        </authorList>
    </citation>
    <scope>NUCLEOTIDE SEQUENCE</scope>
    <source>
        <strain evidence="2">CBS 116435</strain>
    </source>
</reference>
<keyword evidence="3" id="KW-1185">Reference proteome</keyword>
<accession>A0A9P4Q9C8</accession>
<dbReference type="PANTHER" id="PTHR28072:SF1">
    <property type="entry name" value="CRUCIFORM CUTTING ENDONUCLEASE 1, MITOCHONDRIAL-RELATED"/>
    <property type="match status" value="1"/>
</dbReference>
<dbReference type="Gene3D" id="3.30.420.10">
    <property type="entry name" value="Ribonuclease H-like superfamily/Ribonuclease H"/>
    <property type="match status" value="1"/>
</dbReference>
<proteinExistence type="predicted"/>
<name>A0A9P4Q9C8_9PEZI</name>
<evidence type="ECO:0000259" key="1">
    <source>
        <dbReference type="Pfam" id="PF09159"/>
    </source>
</evidence>
<organism evidence="2 3">
    <name type="scientific">Polychaeton citri CBS 116435</name>
    <dbReference type="NCBI Taxonomy" id="1314669"/>
    <lineage>
        <taxon>Eukaryota</taxon>
        <taxon>Fungi</taxon>
        <taxon>Dikarya</taxon>
        <taxon>Ascomycota</taxon>
        <taxon>Pezizomycotina</taxon>
        <taxon>Dothideomycetes</taxon>
        <taxon>Dothideomycetidae</taxon>
        <taxon>Capnodiales</taxon>
        <taxon>Capnodiaceae</taxon>
        <taxon>Polychaeton</taxon>
    </lineage>
</organism>
<dbReference type="CDD" id="cd16963">
    <property type="entry name" value="CCE1"/>
    <property type="match status" value="1"/>
</dbReference>
<comment type="caution">
    <text evidence="2">The sequence shown here is derived from an EMBL/GenBank/DDBJ whole genome shotgun (WGS) entry which is preliminary data.</text>
</comment>
<dbReference type="OrthoDB" id="5552842at2759"/>
<dbReference type="PANTHER" id="PTHR28072">
    <property type="entry name" value="CRUCIFORM CUTTING ENDONUCLEASE 1, MITOCHONDRIAL-RELATED"/>
    <property type="match status" value="1"/>
</dbReference>
<dbReference type="InterPro" id="IPR012337">
    <property type="entry name" value="RNaseH-like_sf"/>
</dbReference>
<dbReference type="GO" id="GO:0004520">
    <property type="term" value="F:DNA endonuclease activity"/>
    <property type="evidence" value="ECO:0007669"/>
    <property type="project" value="TreeGrafter"/>
</dbReference>
<dbReference type="GO" id="GO:0070336">
    <property type="term" value="F:flap-structured DNA binding"/>
    <property type="evidence" value="ECO:0007669"/>
    <property type="project" value="TreeGrafter"/>
</dbReference>
<dbReference type="AlphaFoldDB" id="A0A9P4Q9C8"/>
<dbReference type="InterPro" id="IPR036397">
    <property type="entry name" value="RNaseH_sf"/>
</dbReference>
<dbReference type="SUPFAM" id="SSF53098">
    <property type="entry name" value="Ribonuclease H-like"/>
    <property type="match status" value="1"/>
</dbReference>
<dbReference type="InterPro" id="IPR039197">
    <property type="entry name" value="Mrs1/Cce1"/>
</dbReference>
<evidence type="ECO:0000313" key="2">
    <source>
        <dbReference type="EMBL" id="KAF2720746.1"/>
    </source>
</evidence>
<dbReference type="GO" id="GO:0000402">
    <property type="term" value="F:crossed form four-way junction DNA binding"/>
    <property type="evidence" value="ECO:0007669"/>
    <property type="project" value="TreeGrafter"/>
</dbReference>
<gene>
    <name evidence="2" type="ORF">K431DRAFT_285427</name>
</gene>